<feature type="domain" description="UspA" evidence="3">
    <location>
        <begin position="23"/>
        <end position="169"/>
    </location>
</feature>
<dbReference type="AlphaFoldDB" id="A0A7K3M9M3"/>
<feature type="domain" description="UspA" evidence="3">
    <location>
        <begin position="179"/>
        <end position="308"/>
    </location>
</feature>
<evidence type="ECO:0000313" key="5">
    <source>
        <dbReference type="Proteomes" id="UP000460435"/>
    </source>
</evidence>
<dbReference type="Proteomes" id="UP000460435">
    <property type="component" value="Unassembled WGS sequence"/>
</dbReference>
<keyword evidence="5" id="KW-1185">Reference proteome</keyword>
<name>A0A7K3M9M3_9ACTN</name>
<evidence type="ECO:0000256" key="1">
    <source>
        <dbReference type="ARBA" id="ARBA00008791"/>
    </source>
</evidence>
<dbReference type="PANTHER" id="PTHR46553">
    <property type="entry name" value="ADENINE NUCLEOTIDE ALPHA HYDROLASES-LIKE SUPERFAMILY PROTEIN"/>
    <property type="match status" value="1"/>
</dbReference>
<protein>
    <recommendedName>
        <fullName evidence="3">UspA domain-containing protein</fullName>
    </recommendedName>
</protein>
<evidence type="ECO:0000256" key="2">
    <source>
        <dbReference type="SAM" id="MobiDB-lite"/>
    </source>
</evidence>
<accession>A0A7K3M9M3</accession>
<dbReference type="RefSeq" id="WP_162452358.1">
    <property type="nucleotide sequence ID" value="NZ_WLZY01000008.1"/>
</dbReference>
<sequence>MTRQHHDQEADARASAASGTTAMPRPIAVGVNETPGSQLALRWAVEAARLHQRPLKVILVADPAPASHYYPYTPPGSSETFVLQGPSPAHRTSEAFERAVAYAEDRLPADAVTGVHTPGRTTAVLIDASRNAGMLVVGSRGRSAVSAAMLGSVSATVAARASCPVTVVRSSDLVLDGHRRVVVGVDGSQDSEDALEIAFREASVRKLPVTVVHCWADLKDEPPGSEAIFGRRLPAVVRKLAEYREQWPDVNATTLLLRGDPAIRLLEESLGAELLVVGSRGRGRISGPLLGSVSQDLLRQAHCPVVVAHRQEH</sequence>
<dbReference type="InterPro" id="IPR006016">
    <property type="entry name" value="UspA"/>
</dbReference>
<dbReference type="InterPro" id="IPR014729">
    <property type="entry name" value="Rossmann-like_a/b/a_fold"/>
</dbReference>
<feature type="compositionally biased region" description="Basic and acidic residues" evidence="2">
    <location>
        <begin position="1"/>
        <end position="12"/>
    </location>
</feature>
<gene>
    <name evidence="4" type="ORF">F7O44_21555</name>
</gene>
<dbReference type="SUPFAM" id="SSF52402">
    <property type="entry name" value="Adenine nucleotide alpha hydrolases-like"/>
    <property type="match status" value="2"/>
</dbReference>
<comment type="caution">
    <text evidence="4">The sequence shown here is derived from an EMBL/GenBank/DDBJ whole genome shotgun (WGS) entry which is preliminary data.</text>
</comment>
<feature type="region of interest" description="Disordered" evidence="2">
    <location>
        <begin position="1"/>
        <end position="30"/>
    </location>
</feature>
<proteinExistence type="inferred from homology"/>
<dbReference type="Gene3D" id="3.40.50.620">
    <property type="entry name" value="HUPs"/>
    <property type="match status" value="2"/>
</dbReference>
<comment type="similarity">
    <text evidence="1">Belongs to the universal stress protein A family.</text>
</comment>
<dbReference type="Pfam" id="PF00582">
    <property type="entry name" value="Usp"/>
    <property type="match status" value="2"/>
</dbReference>
<dbReference type="PANTHER" id="PTHR46553:SF3">
    <property type="entry name" value="ADENINE NUCLEOTIDE ALPHA HYDROLASES-LIKE SUPERFAMILY PROTEIN"/>
    <property type="match status" value="1"/>
</dbReference>
<dbReference type="InterPro" id="IPR006015">
    <property type="entry name" value="Universal_stress_UspA"/>
</dbReference>
<evidence type="ECO:0000313" key="4">
    <source>
        <dbReference type="EMBL" id="NDL59662.1"/>
    </source>
</evidence>
<organism evidence="4 5">
    <name type="scientific">Phytoactinopolyspora mesophila</name>
    <dbReference type="NCBI Taxonomy" id="2650750"/>
    <lineage>
        <taxon>Bacteria</taxon>
        <taxon>Bacillati</taxon>
        <taxon>Actinomycetota</taxon>
        <taxon>Actinomycetes</taxon>
        <taxon>Jiangellales</taxon>
        <taxon>Jiangellaceae</taxon>
        <taxon>Phytoactinopolyspora</taxon>
    </lineage>
</organism>
<dbReference type="PRINTS" id="PR01438">
    <property type="entry name" value="UNVRSLSTRESS"/>
</dbReference>
<evidence type="ECO:0000259" key="3">
    <source>
        <dbReference type="Pfam" id="PF00582"/>
    </source>
</evidence>
<dbReference type="EMBL" id="WLZY01000008">
    <property type="protein sequence ID" value="NDL59662.1"/>
    <property type="molecule type" value="Genomic_DNA"/>
</dbReference>
<reference evidence="4 5" key="1">
    <citation type="submission" date="2019-11" db="EMBL/GenBank/DDBJ databases">
        <authorList>
            <person name="Li X.-J."/>
            <person name="Feng X.-M."/>
        </authorList>
    </citation>
    <scope>NUCLEOTIDE SEQUENCE [LARGE SCALE GENOMIC DNA]</scope>
    <source>
        <strain evidence="4 5">XMNu-373</strain>
    </source>
</reference>